<dbReference type="GO" id="GO:0003676">
    <property type="term" value="F:nucleic acid binding"/>
    <property type="evidence" value="ECO:0007669"/>
    <property type="project" value="InterPro"/>
</dbReference>
<name>A0A8X8XV93_SALSN</name>
<dbReference type="GO" id="GO:0004523">
    <property type="term" value="F:RNA-DNA hybrid ribonuclease activity"/>
    <property type="evidence" value="ECO:0007669"/>
    <property type="project" value="InterPro"/>
</dbReference>
<dbReference type="Proteomes" id="UP000298416">
    <property type="component" value="Unassembled WGS sequence"/>
</dbReference>
<dbReference type="InterPro" id="IPR002156">
    <property type="entry name" value="RNaseH_domain"/>
</dbReference>
<reference evidence="2" key="1">
    <citation type="submission" date="2018-01" db="EMBL/GenBank/DDBJ databases">
        <authorList>
            <person name="Mao J.F."/>
        </authorList>
    </citation>
    <scope>NUCLEOTIDE SEQUENCE</scope>
    <source>
        <strain evidence="2">Huo1</strain>
        <tissue evidence="2">Leaf</tissue>
    </source>
</reference>
<dbReference type="Pfam" id="PF13456">
    <property type="entry name" value="RVT_3"/>
    <property type="match status" value="1"/>
</dbReference>
<dbReference type="PANTHER" id="PTHR47723">
    <property type="entry name" value="OS05G0353850 PROTEIN"/>
    <property type="match status" value="1"/>
</dbReference>
<reference evidence="2" key="2">
    <citation type="submission" date="2020-08" db="EMBL/GenBank/DDBJ databases">
        <title>Plant Genome Project.</title>
        <authorList>
            <person name="Zhang R.-G."/>
        </authorList>
    </citation>
    <scope>NUCLEOTIDE SEQUENCE</scope>
    <source>
        <strain evidence="2">Huo1</strain>
        <tissue evidence="2">Leaf</tissue>
    </source>
</reference>
<dbReference type="InterPro" id="IPR036397">
    <property type="entry name" value="RNaseH_sf"/>
</dbReference>
<dbReference type="InterPro" id="IPR053151">
    <property type="entry name" value="RNase_H-like"/>
</dbReference>
<comment type="caution">
    <text evidence="2">The sequence shown here is derived from an EMBL/GenBank/DDBJ whole genome shotgun (WGS) entry which is preliminary data.</text>
</comment>
<dbReference type="SUPFAM" id="SSF53098">
    <property type="entry name" value="Ribonuclease H-like"/>
    <property type="match status" value="1"/>
</dbReference>
<evidence type="ECO:0000259" key="1">
    <source>
        <dbReference type="Pfam" id="PF13456"/>
    </source>
</evidence>
<protein>
    <recommendedName>
        <fullName evidence="1">RNase H type-1 domain-containing protein</fullName>
    </recommendedName>
</protein>
<dbReference type="Gene3D" id="3.30.420.10">
    <property type="entry name" value="Ribonuclease H-like superfamily/Ribonuclease H"/>
    <property type="match status" value="1"/>
</dbReference>
<dbReference type="InterPro" id="IPR044730">
    <property type="entry name" value="RNase_H-like_dom_plant"/>
</dbReference>
<dbReference type="AlphaFoldDB" id="A0A8X8XV93"/>
<dbReference type="PANTHER" id="PTHR47723:SF19">
    <property type="entry name" value="POLYNUCLEOTIDYL TRANSFERASE, RIBONUCLEASE H-LIKE SUPERFAMILY PROTEIN"/>
    <property type="match status" value="1"/>
</dbReference>
<proteinExistence type="predicted"/>
<dbReference type="EMBL" id="PNBA02000007">
    <property type="protein sequence ID" value="KAG6418593.1"/>
    <property type="molecule type" value="Genomic_DNA"/>
</dbReference>
<feature type="domain" description="RNase H type-1" evidence="1">
    <location>
        <begin position="6"/>
        <end position="98"/>
    </location>
</feature>
<evidence type="ECO:0000313" key="3">
    <source>
        <dbReference type="Proteomes" id="UP000298416"/>
    </source>
</evidence>
<dbReference type="InterPro" id="IPR012337">
    <property type="entry name" value="RNaseH-like_sf"/>
</dbReference>
<evidence type="ECO:0000313" key="2">
    <source>
        <dbReference type="EMBL" id="KAG6418593.1"/>
    </source>
</evidence>
<keyword evidence="3" id="KW-1185">Reference proteome</keyword>
<accession>A0A8X8XV93</accession>
<organism evidence="2">
    <name type="scientific">Salvia splendens</name>
    <name type="common">Scarlet sage</name>
    <dbReference type="NCBI Taxonomy" id="180675"/>
    <lineage>
        <taxon>Eukaryota</taxon>
        <taxon>Viridiplantae</taxon>
        <taxon>Streptophyta</taxon>
        <taxon>Embryophyta</taxon>
        <taxon>Tracheophyta</taxon>
        <taxon>Spermatophyta</taxon>
        <taxon>Magnoliopsida</taxon>
        <taxon>eudicotyledons</taxon>
        <taxon>Gunneridae</taxon>
        <taxon>Pentapetalae</taxon>
        <taxon>asterids</taxon>
        <taxon>lamiids</taxon>
        <taxon>Lamiales</taxon>
        <taxon>Lamiaceae</taxon>
        <taxon>Nepetoideae</taxon>
        <taxon>Mentheae</taxon>
        <taxon>Salviinae</taxon>
        <taxon>Salvia</taxon>
        <taxon>Salvia subgen. Calosphace</taxon>
        <taxon>core Calosphace</taxon>
    </lineage>
</organism>
<dbReference type="CDD" id="cd06222">
    <property type="entry name" value="RNase_H_like"/>
    <property type="match status" value="1"/>
</dbReference>
<gene>
    <name evidence="2" type="ORF">SASPL_120797</name>
</gene>
<sequence length="140" mass="15520">MEDMILGGFAESFTAGSALEAELQALTRGLDMAKGLGNVIWIEIDAQEVVNMVENERRRAAQIRHLTTGIRNKLRGCTFKISHIRREGNKVAEFLAKQGGSHSNRTTFNHDTAPLMVKALARMDRLGIPNVRGGEDEDEE</sequence>